<proteinExistence type="predicted"/>
<reference evidence="2" key="1">
    <citation type="journal article" date="2019" name="Int. J. Syst. Evol. Microbiol.">
        <title>The Global Catalogue of Microorganisms (GCM) 10K type strain sequencing project: providing services to taxonomists for standard genome sequencing and annotation.</title>
        <authorList>
            <consortium name="The Broad Institute Genomics Platform"/>
            <consortium name="The Broad Institute Genome Sequencing Center for Infectious Disease"/>
            <person name="Wu L."/>
            <person name="Ma J."/>
        </authorList>
    </citation>
    <scope>NUCLEOTIDE SEQUENCE [LARGE SCALE GENOMIC DNA]</scope>
    <source>
        <strain evidence="2">CCUG 61696</strain>
    </source>
</reference>
<evidence type="ECO:0000313" key="1">
    <source>
        <dbReference type="EMBL" id="MFD1333532.1"/>
    </source>
</evidence>
<dbReference type="EMBL" id="JBHTMX010000251">
    <property type="protein sequence ID" value="MFD1333532.1"/>
    <property type="molecule type" value="Genomic_DNA"/>
</dbReference>
<comment type="caution">
    <text evidence="1">The sequence shown here is derived from an EMBL/GenBank/DDBJ whole genome shotgun (WGS) entry which is preliminary data.</text>
</comment>
<organism evidence="1 2">
    <name type="scientific">Methylopila musalis</name>
    <dbReference type="NCBI Taxonomy" id="1134781"/>
    <lineage>
        <taxon>Bacteria</taxon>
        <taxon>Pseudomonadati</taxon>
        <taxon>Pseudomonadota</taxon>
        <taxon>Alphaproteobacteria</taxon>
        <taxon>Hyphomicrobiales</taxon>
        <taxon>Methylopilaceae</taxon>
        <taxon>Methylopila</taxon>
    </lineage>
</organism>
<dbReference type="RefSeq" id="WP_378777169.1">
    <property type="nucleotide sequence ID" value="NZ_JBHTMX010000251.1"/>
</dbReference>
<protein>
    <submittedName>
        <fullName evidence="1">Uncharacterized protein</fullName>
    </submittedName>
</protein>
<keyword evidence="2" id="KW-1185">Reference proteome</keyword>
<gene>
    <name evidence="1" type="ORF">ACFQ4O_16140</name>
</gene>
<name>A0ABW3ZBZ2_9HYPH</name>
<sequence length="171" mass="17176">MTPIDFCRTAICDRETIISIIDNEHGAKAMQLFDDGGSESIYAAEGYWGFMGAEAGYGEVTRPGGFNWDTFQEGVNATGASVGYDPLHAEDMIPGMVSTVLFSIELPGVTFDGGGGGGGGADFSGVTGGVSGGGFDFSGVTGGVSGGSSGGSVGTVTVGPLETIYVETNAE</sequence>
<dbReference type="Proteomes" id="UP001597171">
    <property type="component" value="Unassembled WGS sequence"/>
</dbReference>
<evidence type="ECO:0000313" key="2">
    <source>
        <dbReference type="Proteomes" id="UP001597171"/>
    </source>
</evidence>
<accession>A0ABW3ZBZ2</accession>